<sequence>LIFFSANRGLTLVFVETKRGANELAWYLQRKYYNVVPIHGDLKQCDRERHLELFRSGEANILVATAVAARGLDIPNVDYLRDSGGIRRCEFQVAARGLDIPNVKHVINFDLPTDIDEYVHRIGRTGRVGNVGQATSFFNDKNRNIGRDLAELLVESNQEMPDWLDGIAKEGAIKSSGSRFGHRGKGGGYVLLDDIDVGVDSDRNRDRENNCAYCLYMSSDAMLLFASV</sequence>
<protein>
    <submittedName>
        <fullName evidence="2">Helicase C-terminal domain-containing protein</fullName>
    </submittedName>
</protein>
<dbReference type="SUPFAM" id="SSF52540">
    <property type="entry name" value="P-loop containing nucleoside triphosphate hydrolases"/>
    <property type="match status" value="2"/>
</dbReference>
<dbReference type="CDD" id="cd18787">
    <property type="entry name" value="SF2_C_DEAD"/>
    <property type="match status" value="1"/>
</dbReference>
<reference evidence="2" key="1">
    <citation type="submission" date="2017-02" db="UniProtKB">
        <authorList>
            <consortium name="WormBaseParasite"/>
        </authorList>
    </citation>
    <scope>IDENTIFICATION</scope>
</reference>
<dbReference type="SMART" id="SM00490">
    <property type="entry name" value="HELICc"/>
    <property type="match status" value="1"/>
</dbReference>
<dbReference type="Pfam" id="PF00271">
    <property type="entry name" value="Helicase_C"/>
    <property type="match status" value="2"/>
</dbReference>
<dbReference type="Gene3D" id="3.40.50.300">
    <property type="entry name" value="P-loop containing nucleotide triphosphate hydrolases"/>
    <property type="match status" value="2"/>
</dbReference>
<proteinExistence type="predicted"/>
<dbReference type="AlphaFoldDB" id="A0A0M3KK49"/>
<evidence type="ECO:0000259" key="1">
    <source>
        <dbReference type="PROSITE" id="PS51194"/>
    </source>
</evidence>
<dbReference type="WBParaSite" id="ASIM_0002137801-mRNA-1">
    <property type="protein sequence ID" value="ASIM_0002137801-mRNA-1"/>
    <property type="gene ID" value="ASIM_0002137801"/>
</dbReference>
<accession>A0A0M3KK49</accession>
<dbReference type="InterPro" id="IPR001650">
    <property type="entry name" value="Helicase_C-like"/>
</dbReference>
<dbReference type="InterPro" id="IPR027417">
    <property type="entry name" value="P-loop_NTPase"/>
</dbReference>
<dbReference type="PROSITE" id="PS51194">
    <property type="entry name" value="HELICASE_CTER"/>
    <property type="match status" value="1"/>
</dbReference>
<name>A0A0M3KK49_ANISI</name>
<organism evidence="2">
    <name type="scientific">Anisakis simplex</name>
    <name type="common">Herring worm</name>
    <dbReference type="NCBI Taxonomy" id="6269"/>
    <lineage>
        <taxon>Eukaryota</taxon>
        <taxon>Metazoa</taxon>
        <taxon>Ecdysozoa</taxon>
        <taxon>Nematoda</taxon>
        <taxon>Chromadorea</taxon>
        <taxon>Rhabditida</taxon>
        <taxon>Spirurina</taxon>
        <taxon>Ascaridomorpha</taxon>
        <taxon>Ascaridoidea</taxon>
        <taxon>Anisakidae</taxon>
        <taxon>Anisakis</taxon>
        <taxon>Anisakis simplex complex</taxon>
    </lineage>
</organism>
<feature type="domain" description="Helicase C-terminal" evidence="1">
    <location>
        <begin position="1"/>
        <end position="168"/>
    </location>
</feature>
<evidence type="ECO:0000313" key="2">
    <source>
        <dbReference type="WBParaSite" id="ASIM_0002137801-mRNA-1"/>
    </source>
</evidence>
<dbReference type="PANTHER" id="PTHR47958">
    <property type="entry name" value="ATP-DEPENDENT RNA HELICASE DBP3"/>
    <property type="match status" value="1"/>
</dbReference>